<keyword evidence="4 7" id="KW-1133">Transmembrane helix</keyword>
<dbReference type="InterPro" id="IPR008952">
    <property type="entry name" value="Tetraspanin_EC2_sf"/>
</dbReference>
<proteinExistence type="inferred from homology"/>
<dbReference type="CDD" id="cd03127">
    <property type="entry name" value="tetraspanin_LEL"/>
    <property type="match status" value="1"/>
</dbReference>
<evidence type="ECO:0000256" key="2">
    <source>
        <dbReference type="ARBA" id="ARBA00006840"/>
    </source>
</evidence>
<dbReference type="PANTHER" id="PTHR19282">
    <property type="entry name" value="TETRASPANIN"/>
    <property type="match status" value="1"/>
</dbReference>
<evidence type="ECO:0000256" key="3">
    <source>
        <dbReference type="ARBA" id="ARBA00022692"/>
    </source>
</evidence>
<comment type="subcellular location">
    <subcellularLocation>
        <location evidence="1 7">Membrane</location>
        <topology evidence="1 7">Multi-pass membrane protein</topology>
    </subcellularLocation>
</comment>
<accession>A0A0R3T427</accession>
<evidence type="ECO:0000256" key="6">
    <source>
        <dbReference type="PIRSR" id="PIRSR002419-1"/>
    </source>
</evidence>
<dbReference type="STRING" id="102285.A0A0R3T427"/>
<feature type="disulfide bond" evidence="6">
    <location>
        <begin position="119"/>
        <end position="136"/>
    </location>
</feature>
<evidence type="ECO:0000256" key="4">
    <source>
        <dbReference type="ARBA" id="ARBA00022989"/>
    </source>
</evidence>
<evidence type="ECO:0000313" key="10">
    <source>
        <dbReference type="WBParaSite" id="HNAJ_0000180301-mRNA-1"/>
    </source>
</evidence>
<reference evidence="10" key="1">
    <citation type="submission" date="2017-02" db="UniProtKB">
        <authorList>
            <consortium name="WormBaseParasite"/>
        </authorList>
    </citation>
    <scope>IDENTIFICATION</scope>
</reference>
<dbReference type="InterPro" id="IPR018499">
    <property type="entry name" value="Tetraspanin/Peripherin"/>
</dbReference>
<protein>
    <recommendedName>
        <fullName evidence="7">Tetraspanin</fullName>
    </recommendedName>
</protein>
<dbReference type="EMBL" id="UZAE01000762">
    <property type="protein sequence ID" value="VDN97661.1"/>
    <property type="molecule type" value="Genomic_DNA"/>
</dbReference>
<dbReference type="Pfam" id="PF00335">
    <property type="entry name" value="Tetraspanin"/>
    <property type="match status" value="1"/>
</dbReference>
<keyword evidence="6" id="KW-1015">Disulfide bond</keyword>
<sequence length="184" mass="19559">MVAFGIFLLIQSNSFGFTGSENLIPIFITIIGVIVLVIAILGFVAAITLRRSLLLAFAIAIGLVILAEIIGGILLFVYRAKFKEALKNYFGKLVGGISQGTNSAAQKALQKIQNTFGCCGAWGPNDWCGKGGDSMCPKDKNEGCVDVIFKWIQKNLIAVGAVVLVLALLEIGAITAASCLYRES</sequence>
<name>A0A0R3T427_RODNA</name>
<gene>
    <name evidence="8" type="ORF">HNAJ_LOCUS1802</name>
</gene>
<reference evidence="8 9" key="2">
    <citation type="submission" date="2018-11" db="EMBL/GenBank/DDBJ databases">
        <authorList>
            <consortium name="Pathogen Informatics"/>
        </authorList>
    </citation>
    <scope>NUCLEOTIDE SEQUENCE [LARGE SCALE GENOMIC DNA]</scope>
</reference>
<dbReference type="SUPFAM" id="SSF48652">
    <property type="entry name" value="Tetraspanin"/>
    <property type="match status" value="1"/>
</dbReference>
<keyword evidence="3 7" id="KW-0812">Transmembrane</keyword>
<evidence type="ECO:0000313" key="9">
    <source>
        <dbReference type="Proteomes" id="UP000278807"/>
    </source>
</evidence>
<comment type="caution">
    <text evidence="7">Lacks conserved residue(s) required for the propagation of feature annotation.</text>
</comment>
<dbReference type="GO" id="GO:0005886">
    <property type="term" value="C:plasma membrane"/>
    <property type="evidence" value="ECO:0007669"/>
    <property type="project" value="TreeGrafter"/>
</dbReference>
<feature type="transmembrane region" description="Helical" evidence="7">
    <location>
        <begin position="156"/>
        <end position="181"/>
    </location>
</feature>
<feature type="transmembrane region" description="Helical" evidence="7">
    <location>
        <begin position="53"/>
        <end position="78"/>
    </location>
</feature>
<dbReference type="OrthoDB" id="10033535at2759"/>
<comment type="similarity">
    <text evidence="2 7">Belongs to the tetraspanin (TM4SF) family.</text>
</comment>
<keyword evidence="5 7" id="KW-0472">Membrane</keyword>
<evidence type="ECO:0000256" key="1">
    <source>
        <dbReference type="ARBA" id="ARBA00004141"/>
    </source>
</evidence>
<keyword evidence="9" id="KW-1185">Reference proteome</keyword>
<dbReference type="PANTHER" id="PTHR19282:SF39">
    <property type="entry name" value="LEUKOCYTE SURFACE ANTIGEN CD53"/>
    <property type="match status" value="1"/>
</dbReference>
<organism evidence="10">
    <name type="scientific">Rodentolepis nana</name>
    <name type="common">Dwarf tapeworm</name>
    <name type="synonym">Hymenolepis nana</name>
    <dbReference type="NCBI Taxonomy" id="102285"/>
    <lineage>
        <taxon>Eukaryota</taxon>
        <taxon>Metazoa</taxon>
        <taxon>Spiralia</taxon>
        <taxon>Lophotrochozoa</taxon>
        <taxon>Platyhelminthes</taxon>
        <taxon>Cestoda</taxon>
        <taxon>Eucestoda</taxon>
        <taxon>Cyclophyllidea</taxon>
        <taxon>Hymenolepididae</taxon>
        <taxon>Rodentolepis</taxon>
    </lineage>
</organism>
<dbReference type="PIRSF" id="PIRSF002419">
    <property type="entry name" value="Tetraspanin"/>
    <property type="match status" value="1"/>
</dbReference>
<dbReference type="PRINTS" id="PR00259">
    <property type="entry name" value="TMFOUR"/>
</dbReference>
<dbReference type="AlphaFoldDB" id="A0A0R3T427"/>
<evidence type="ECO:0000256" key="5">
    <source>
        <dbReference type="ARBA" id="ARBA00023136"/>
    </source>
</evidence>
<dbReference type="WBParaSite" id="HNAJ_0000180301-mRNA-1">
    <property type="protein sequence ID" value="HNAJ_0000180301-mRNA-1"/>
    <property type="gene ID" value="HNAJ_0000180301"/>
</dbReference>
<dbReference type="InterPro" id="IPR000301">
    <property type="entry name" value="Tetraspanin_animals"/>
</dbReference>
<dbReference type="Proteomes" id="UP000278807">
    <property type="component" value="Unassembled WGS sequence"/>
</dbReference>
<feature type="transmembrane region" description="Helical" evidence="7">
    <location>
        <begin position="24"/>
        <end position="46"/>
    </location>
</feature>
<evidence type="ECO:0000313" key="8">
    <source>
        <dbReference type="EMBL" id="VDN97661.1"/>
    </source>
</evidence>
<dbReference type="Gene3D" id="1.10.1450.10">
    <property type="entry name" value="Tetraspanin"/>
    <property type="match status" value="1"/>
</dbReference>
<evidence type="ECO:0000256" key="7">
    <source>
        <dbReference type="RuleBase" id="RU361218"/>
    </source>
</evidence>